<evidence type="ECO:0000313" key="1">
    <source>
        <dbReference type="EMBL" id="CRX39198.1"/>
    </source>
</evidence>
<dbReference type="AlphaFoldDB" id="A0A0H5DSD4"/>
<organism evidence="1 2">
    <name type="scientific">Estrella lausannensis</name>
    <dbReference type="NCBI Taxonomy" id="483423"/>
    <lineage>
        <taxon>Bacteria</taxon>
        <taxon>Pseudomonadati</taxon>
        <taxon>Chlamydiota</taxon>
        <taxon>Chlamydiia</taxon>
        <taxon>Parachlamydiales</taxon>
        <taxon>Candidatus Criblamydiaceae</taxon>
        <taxon>Estrella</taxon>
    </lineage>
</organism>
<name>A0A0H5DSD4_9BACT</name>
<proteinExistence type="predicted"/>
<dbReference type="EMBL" id="CWGJ01000026">
    <property type="protein sequence ID" value="CRX39198.1"/>
    <property type="molecule type" value="Genomic_DNA"/>
</dbReference>
<dbReference type="Proteomes" id="UP000220251">
    <property type="component" value="Unassembled WGS sequence"/>
</dbReference>
<accession>A0A0H5DSD4</accession>
<sequence>MFFPVGADSVVRNYSEQISKEIIETIDPKVIEVLKQGGLTAEQADSIPKTLKKIAEEAELTFGNLDELSLVDEKVKSMIKQKLLGVIESIAETMSNQEPDLIREAGLSEAVFSHKEDYHPILATESLATCIGLAGYDPVNNFGFVIHFTGEDEVKASGETLLGRIRAYRENTAAPLLIHLRGGVRGWSESTLSAVKSWIAAEDLHSIIASEDTLQEPIKPGVGLPVVSGSIKLDVRTGVCEKYDSQEDNPYTKMKKHDISEFKDGVVPEMLVQLAKKKPEINIVYDSKK</sequence>
<evidence type="ECO:0000313" key="2">
    <source>
        <dbReference type="Proteomes" id="UP000220251"/>
    </source>
</evidence>
<gene>
    <name evidence="1" type="ORF">ELAC_1873</name>
</gene>
<dbReference type="OrthoDB" id="9807202at2"/>
<keyword evidence="2" id="KW-1185">Reference proteome</keyword>
<reference evidence="2" key="1">
    <citation type="submission" date="2015-06" db="EMBL/GenBank/DDBJ databases">
        <authorList>
            <person name="Bertelli C."/>
        </authorList>
    </citation>
    <scope>NUCLEOTIDE SEQUENCE [LARGE SCALE GENOMIC DNA]</scope>
    <source>
        <strain evidence="2">CRIB-30</strain>
    </source>
</reference>
<dbReference type="RefSeq" id="WP_098039063.1">
    <property type="nucleotide sequence ID" value="NZ_CWGJ01000026.1"/>
</dbReference>
<protein>
    <submittedName>
        <fullName evidence="1">Uncharacterized protein</fullName>
    </submittedName>
</protein>